<keyword evidence="1" id="KW-0680">Restriction system</keyword>
<dbReference type="SUPFAM" id="SSF53335">
    <property type="entry name" value="S-adenosyl-L-methionine-dependent methyltransferases"/>
    <property type="match status" value="1"/>
</dbReference>
<dbReference type="PROSITE" id="PS51192">
    <property type="entry name" value="HELICASE_ATP_BIND_1"/>
    <property type="match status" value="1"/>
</dbReference>
<dbReference type="PRINTS" id="PR00507">
    <property type="entry name" value="N12N6MTFRASE"/>
</dbReference>
<reference evidence="3" key="2">
    <citation type="submission" date="2023-01" db="EMBL/GenBank/DDBJ databases">
        <title>Human gut microbiome strain richness.</title>
        <authorList>
            <person name="Chen-Liaw A."/>
        </authorList>
    </citation>
    <scope>NUCLEOTIDE SEQUENCE</scope>
    <source>
        <strain evidence="3">1001287st1_F4_1001285I_161205</strain>
    </source>
</reference>
<dbReference type="SUPFAM" id="SSF52540">
    <property type="entry name" value="P-loop containing nucleoside triphosphate hydrolases"/>
    <property type="match status" value="2"/>
</dbReference>
<proteinExistence type="predicted"/>
<evidence type="ECO:0000313" key="3">
    <source>
        <dbReference type="EMBL" id="MDB7932259.1"/>
    </source>
</evidence>
<dbReference type="GO" id="GO:0009307">
    <property type="term" value="P:DNA restriction-modification system"/>
    <property type="evidence" value="ECO:0007669"/>
    <property type="project" value="UniProtKB-KW"/>
</dbReference>
<name>A0A6I2RH95_FLAPL</name>
<dbReference type="Proteomes" id="UP000429811">
    <property type="component" value="Unassembled WGS sequence"/>
</dbReference>
<dbReference type="AlphaFoldDB" id="A0A6I2RH95"/>
<protein>
    <submittedName>
        <fullName evidence="4">N-6 DNA methylase</fullName>
    </submittedName>
</protein>
<dbReference type="Gene3D" id="3.40.50.150">
    <property type="entry name" value="Vaccinia Virus protein VP39"/>
    <property type="match status" value="1"/>
</dbReference>
<dbReference type="InterPro" id="IPR029063">
    <property type="entry name" value="SAM-dependent_MTases_sf"/>
</dbReference>
<keyword evidence="4" id="KW-0489">Methyltransferase</keyword>
<evidence type="ECO:0000259" key="2">
    <source>
        <dbReference type="PROSITE" id="PS51192"/>
    </source>
</evidence>
<dbReference type="GO" id="GO:0003677">
    <property type="term" value="F:DNA binding"/>
    <property type="evidence" value="ECO:0007669"/>
    <property type="project" value="InterPro"/>
</dbReference>
<dbReference type="InterPro" id="IPR027417">
    <property type="entry name" value="P-loop_NTPase"/>
</dbReference>
<accession>A0A6I2RH95</accession>
<dbReference type="RefSeq" id="WP_131971118.1">
    <property type="nucleotide sequence ID" value="NZ_BAABXT010000001.1"/>
</dbReference>
<dbReference type="SMART" id="SM00487">
    <property type="entry name" value="DEXDc"/>
    <property type="match status" value="1"/>
</dbReference>
<dbReference type="InterPro" id="IPR000330">
    <property type="entry name" value="SNF2_N"/>
</dbReference>
<dbReference type="GO" id="GO:0008170">
    <property type="term" value="F:N-methyltransferase activity"/>
    <property type="evidence" value="ECO:0007669"/>
    <property type="project" value="InterPro"/>
</dbReference>
<gene>
    <name evidence="4" type="ORF">GKE90_07460</name>
    <name evidence="3" type="ORF">PNE06_04150</name>
</gene>
<dbReference type="InterPro" id="IPR002052">
    <property type="entry name" value="DNA_methylase_N6_adenine_CS"/>
</dbReference>
<dbReference type="CDD" id="cd02440">
    <property type="entry name" value="AdoMet_MTases"/>
    <property type="match status" value="1"/>
</dbReference>
<dbReference type="EMBL" id="JAQLWV010000004">
    <property type="protein sequence ID" value="MDB7932259.1"/>
    <property type="molecule type" value="Genomic_DNA"/>
</dbReference>
<dbReference type="EMBL" id="WKPO01000008">
    <property type="protein sequence ID" value="MSB48537.1"/>
    <property type="molecule type" value="Genomic_DNA"/>
</dbReference>
<comment type="caution">
    <text evidence="4">The sequence shown here is derived from an EMBL/GenBank/DDBJ whole genome shotgun (WGS) entry which is preliminary data.</text>
</comment>
<evidence type="ECO:0000256" key="1">
    <source>
        <dbReference type="ARBA" id="ARBA00022747"/>
    </source>
</evidence>
<dbReference type="InterPro" id="IPR014001">
    <property type="entry name" value="Helicase_ATP-bd"/>
</dbReference>
<dbReference type="PROSITE" id="PS00092">
    <property type="entry name" value="N6_MTASE"/>
    <property type="match status" value="1"/>
</dbReference>
<organism evidence="4 5">
    <name type="scientific">Flavonifractor plautii</name>
    <name type="common">Fusobacterium plautii</name>
    <dbReference type="NCBI Taxonomy" id="292800"/>
    <lineage>
        <taxon>Bacteria</taxon>
        <taxon>Bacillati</taxon>
        <taxon>Bacillota</taxon>
        <taxon>Clostridia</taxon>
        <taxon>Eubacteriales</taxon>
        <taxon>Oscillospiraceae</taxon>
        <taxon>Flavonifractor</taxon>
    </lineage>
</organism>
<sequence length="1013" mass="116922">MNYQYEPVLLTAEQRREFNEKIVCLIDSGGCGPAGITRNDIFNAYTGDGGLHGLERADYDSYHAYSEAKKEVENGQFFTPPPLCEFVAACLMLSDMDLVADLTCGMGNFFNYVPVPANAYGCELDAKAYKVARYLYPEANLTLGDIRTYAPETRFDYVLGNPPYHLRWRLENGTKILSHLYYCLKAADLLKPLGILAVIVPRSFLADDFTDGAAIKQMEERFAFLGQIGLPADLFRTFGVDSFPTKLQFWQRKSAFSAGTSGRYTTECLDMPLPLTQPAKEAEPVYRRYIQAAKTELEQNRSRVLLELARTRATSGTFLYKIRKMLYQIKCHPVTRRRYAGCFAYVQRFFTQRMPEGMDAKEWNHRKLTEAKVMAYLRYALSQQVVRPEQDVIRLVKRKYGFAYKGYSYKMRRQMTPDQRAAVPVYQAVLDNTPEKFPGFERLLRKKRRAYDRQSQPFSEMEEAPAVMEWLDRFQYWDEENEDWVRLNPIQKHDINLQIQKDYGFLQWEQGSGKTAAAIAVGQYRMEHQKAHSTWVVSSAISIRNNWNVVLKGAGIRHVFVERLADFQKVQPGDFVLMTLNKAGQFRKQIPKYLKRIGRKIQFVLDESDNIANPTTRQATSILACFRRCRYKLLTTGTSTRNNISEFAPQLELLYNNSINMISWCTTLYHYSRNSGTVDSYGNSMYGRPIPAYKPGYALFSASHLPEKITVFGVGQRNQDIYNADVLDDILAKTVITRTFAEVTGKELRRIHQMPIPFAPDEREAYQLVLQKFYEVQRRYFLSTGNSRKDAMMRLIQQITLLLRVSAAPDTLEEYIGDTPLKEVAIVELIHKWPNEVVAVGVRHTAVLDCYAEAFRRYLPDRPLFCVTGSSMSFAKRRALRRKLKESGNGILLCTQQSLPSSVNYPFVNKVVIPELHYNNAGMSQFYMRFIRYNSTEYKDIYFPIYLGSLESNLMQMVLAKEKLTQFMKGQNADLDEIYERFGVDYDLLSTLMTREKDEKGCLRIRWGEQQIA</sequence>
<dbReference type="GO" id="GO:0032259">
    <property type="term" value="P:methylation"/>
    <property type="evidence" value="ECO:0007669"/>
    <property type="project" value="UniProtKB-KW"/>
</dbReference>
<dbReference type="Proteomes" id="UP001211173">
    <property type="component" value="Unassembled WGS sequence"/>
</dbReference>
<evidence type="ECO:0000313" key="5">
    <source>
        <dbReference type="Proteomes" id="UP000429811"/>
    </source>
</evidence>
<reference evidence="4 5" key="1">
    <citation type="journal article" date="2019" name="Nat. Med.">
        <title>A library of human gut bacterial isolates paired with longitudinal multiomics data enables mechanistic microbiome research.</title>
        <authorList>
            <person name="Poyet M."/>
            <person name="Groussin M."/>
            <person name="Gibbons S.M."/>
            <person name="Avila-Pacheco J."/>
            <person name="Jiang X."/>
            <person name="Kearney S.M."/>
            <person name="Perrotta A.R."/>
            <person name="Berdy B."/>
            <person name="Zhao S."/>
            <person name="Lieberman T.D."/>
            <person name="Swanson P.K."/>
            <person name="Smith M."/>
            <person name="Roesemann S."/>
            <person name="Alexander J.E."/>
            <person name="Rich S.A."/>
            <person name="Livny J."/>
            <person name="Vlamakis H."/>
            <person name="Clish C."/>
            <person name="Bullock K."/>
            <person name="Deik A."/>
            <person name="Scott J."/>
            <person name="Pierce K.A."/>
            <person name="Xavier R.J."/>
            <person name="Alm E.J."/>
        </authorList>
    </citation>
    <scope>NUCLEOTIDE SEQUENCE [LARGE SCALE GENOMIC DNA]</scope>
    <source>
        <strain evidence="4 5">BIOML-A5</strain>
    </source>
</reference>
<keyword evidence="4" id="KW-0808">Transferase</keyword>
<dbReference type="InterPro" id="IPR003356">
    <property type="entry name" value="DNA_methylase_A-5"/>
</dbReference>
<dbReference type="Pfam" id="PF02384">
    <property type="entry name" value="N6_Mtase"/>
    <property type="match status" value="1"/>
</dbReference>
<dbReference type="GO" id="GO:0005524">
    <property type="term" value="F:ATP binding"/>
    <property type="evidence" value="ECO:0007669"/>
    <property type="project" value="InterPro"/>
</dbReference>
<dbReference type="Pfam" id="PF00176">
    <property type="entry name" value="SNF2-rel_dom"/>
    <property type="match status" value="1"/>
</dbReference>
<evidence type="ECO:0000313" key="4">
    <source>
        <dbReference type="EMBL" id="MSB48537.1"/>
    </source>
</evidence>
<dbReference type="Gene3D" id="3.40.50.300">
    <property type="entry name" value="P-loop containing nucleotide triphosphate hydrolases"/>
    <property type="match status" value="2"/>
</dbReference>
<feature type="domain" description="Helicase ATP-binding" evidence="2">
    <location>
        <begin position="495"/>
        <end position="657"/>
    </location>
</feature>